<evidence type="ECO:0000313" key="1">
    <source>
        <dbReference type="Proteomes" id="UP000095286"/>
    </source>
</evidence>
<sequence>MQTRVTFTERLISNINDDINRIEVAIENRFIEIRNGLLQFRANRTLLQNLLLEYPIATYIALFVLFTSISTLLFTVFWINKTKHLVKKFAKDKNIISASSVNKESGKESNKESSSPTFKRSILQYCSFLNKPQKETNKKESKIERQAEKQDYTRVKNESNQAKRENLSEDDRKKKFKVPVPPPSEFHEAPGLENFSEWNIAIHSNGSNLRKKKNE</sequence>
<organism evidence="1 2">
    <name type="scientific">Rhabditophanes sp. KR3021</name>
    <dbReference type="NCBI Taxonomy" id="114890"/>
    <lineage>
        <taxon>Eukaryota</taxon>
        <taxon>Metazoa</taxon>
        <taxon>Ecdysozoa</taxon>
        <taxon>Nematoda</taxon>
        <taxon>Chromadorea</taxon>
        <taxon>Rhabditida</taxon>
        <taxon>Tylenchina</taxon>
        <taxon>Panagrolaimomorpha</taxon>
        <taxon>Strongyloidoidea</taxon>
        <taxon>Alloionematidae</taxon>
        <taxon>Rhabditophanes</taxon>
    </lineage>
</organism>
<evidence type="ECO:0000313" key="2">
    <source>
        <dbReference type="WBParaSite" id="RSKR_0001077033.1"/>
    </source>
</evidence>
<proteinExistence type="predicted"/>
<accession>A0AC35UF52</accession>
<dbReference type="WBParaSite" id="RSKR_0001077033.1">
    <property type="protein sequence ID" value="RSKR_0001077033.1"/>
    <property type="gene ID" value="RSKR_0001077033"/>
</dbReference>
<reference evidence="2" key="1">
    <citation type="submission" date="2016-11" db="UniProtKB">
        <authorList>
            <consortium name="WormBaseParasite"/>
        </authorList>
    </citation>
    <scope>IDENTIFICATION</scope>
    <source>
        <strain evidence="2">KR3021</strain>
    </source>
</reference>
<name>A0AC35UF52_9BILA</name>
<protein>
    <submittedName>
        <fullName evidence="2">Uncharacterized protein</fullName>
    </submittedName>
</protein>
<dbReference type="Proteomes" id="UP000095286">
    <property type="component" value="Unplaced"/>
</dbReference>